<feature type="transmembrane region" description="Helical" evidence="7">
    <location>
        <begin position="209"/>
        <end position="230"/>
    </location>
</feature>
<comment type="similarity">
    <text evidence="7">Belongs to the binding-protein-dependent transport system permease family.</text>
</comment>
<dbReference type="Gene3D" id="1.10.3720.10">
    <property type="entry name" value="MetI-like"/>
    <property type="match status" value="1"/>
</dbReference>
<keyword evidence="4 7" id="KW-0812">Transmembrane</keyword>
<evidence type="ECO:0000256" key="7">
    <source>
        <dbReference type="RuleBase" id="RU363032"/>
    </source>
</evidence>
<reference evidence="9 10" key="1">
    <citation type="submission" date="2019-07" db="EMBL/GenBank/DDBJ databases">
        <title>Whole genome shotgun sequence of Microvirga aerophila NBRC 106136.</title>
        <authorList>
            <person name="Hosoyama A."/>
            <person name="Uohara A."/>
            <person name="Ohji S."/>
            <person name="Ichikawa N."/>
        </authorList>
    </citation>
    <scope>NUCLEOTIDE SEQUENCE [LARGE SCALE GENOMIC DNA]</scope>
    <source>
        <strain evidence="9 10">NBRC 106136</strain>
    </source>
</reference>
<feature type="transmembrane region" description="Helical" evidence="7">
    <location>
        <begin position="261"/>
        <end position="281"/>
    </location>
</feature>
<feature type="transmembrane region" description="Helical" evidence="7">
    <location>
        <begin position="143"/>
        <end position="162"/>
    </location>
</feature>
<dbReference type="CDD" id="cd06261">
    <property type="entry name" value="TM_PBP2"/>
    <property type="match status" value="1"/>
</dbReference>
<evidence type="ECO:0000313" key="9">
    <source>
        <dbReference type="EMBL" id="GEO16025.1"/>
    </source>
</evidence>
<keyword evidence="10" id="KW-1185">Reference proteome</keyword>
<dbReference type="GO" id="GO:0055085">
    <property type="term" value="P:transmembrane transport"/>
    <property type="evidence" value="ECO:0007669"/>
    <property type="project" value="InterPro"/>
</dbReference>
<dbReference type="EMBL" id="BJYU01000053">
    <property type="protein sequence ID" value="GEO16025.1"/>
    <property type="molecule type" value="Genomic_DNA"/>
</dbReference>
<feature type="domain" description="ABC transmembrane type-1" evidence="8">
    <location>
        <begin position="66"/>
        <end position="277"/>
    </location>
</feature>
<organism evidence="9 10">
    <name type="scientific">Microvirga aerophila</name>
    <dbReference type="NCBI Taxonomy" id="670291"/>
    <lineage>
        <taxon>Bacteria</taxon>
        <taxon>Pseudomonadati</taxon>
        <taxon>Pseudomonadota</taxon>
        <taxon>Alphaproteobacteria</taxon>
        <taxon>Hyphomicrobiales</taxon>
        <taxon>Methylobacteriaceae</taxon>
        <taxon>Microvirga</taxon>
    </lineage>
</organism>
<feature type="transmembrane region" description="Helical" evidence="7">
    <location>
        <begin position="103"/>
        <end position="123"/>
    </location>
</feature>
<evidence type="ECO:0000256" key="6">
    <source>
        <dbReference type="ARBA" id="ARBA00023136"/>
    </source>
</evidence>
<comment type="subcellular location">
    <subcellularLocation>
        <location evidence="1 7">Cell membrane</location>
        <topology evidence="1 7">Multi-pass membrane protein</topology>
    </subcellularLocation>
</comment>
<proteinExistence type="inferred from homology"/>
<evidence type="ECO:0000256" key="3">
    <source>
        <dbReference type="ARBA" id="ARBA00022475"/>
    </source>
</evidence>
<evidence type="ECO:0000256" key="4">
    <source>
        <dbReference type="ARBA" id="ARBA00022692"/>
    </source>
</evidence>
<keyword evidence="5 7" id="KW-1133">Transmembrane helix</keyword>
<dbReference type="InterPro" id="IPR051393">
    <property type="entry name" value="ABC_transporter_permease"/>
</dbReference>
<dbReference type="PROSITE" id="PS50928">
    <property type="entry name" value="ABC_TM1"/>
    <property type="match status" value="1"/>
</dbReference>
<sequence length="289" mass="31741">MVTQKTAPYLFLVPVLLFGLVFFALPLVASLYLSFTSWNSLVAPRWIGLANYEHLFTRDPLFLKTLLNTLVFTVGVVGIGVPASLLLAGVFSRSRYQALWRSIYSLPMVTNVVAVGFIWWFVLADPWGVLNRLLALIGIAGPAWLNDPSTAMIAVVMVFVWMHLGQNMLLFSAGLGAIDESLHEAARIDGASEARIFWSITLPLLRPTILFVLITSVITAISYFALILVLTEGGPVNSTNVTALYIYGMAFTDLRLGRASAAAYVLLVVIFLVSLLQLRVLRRGGVEAY</sequence>
<gene>
    <name evidence="9" type="ORF">MAE02_37210</name>
</gene>
<dbReference type="AlphaFoldDB" id="A0A512BVS0"/>
<evidence type="ECO:0000256" key="1">
    <source>
        <dbReference type="ARBA" id="ARBA00004651"/>
    </source>
</evidence>
<dbReference type="PANTHER" id="PTHR30193:SF37">
    <property type="entry name" value="INNER MEMBRANE ABC TRANSPORTER PERMEASE PROTEIN YCJO"/>
    <property type="match status" value="1"/>
</dbReference>
<dbReference type="SUPFAM" id="SSF160964">
    <property type="entry name" value="MalF N-terminal region-like"/>
    <property type="match status" value="1"/>
</dbReference>
<dbReference type="InterPro" id="IPR035906">
    <property type="entry name" value="MetI-like_sf"/>
</dbReference>
<dbReference type="InterPro" id="IPR000515">
    <property type="entry name" value="MetI-like"/>
</dbReference>
<feature type="transmembrane region" description="Helical" evidence="7">
    <location>
        <begin position="9"/>
        <end position="35"/>
    </location>
</feature>
<feature type="transmembrane region" description="Helical" evidence="7">
    <location>
        <begin position="70"/>
        <end position="91"/>
    </location>
</feature>
<name>A0A512BVS0_9HYPH</name>
<keyword evidence="3" id="KW-1003">Cell membrane</keyword>
<keyword evidence="6 7" id="KW-0472">Membrane</keyword>
<evidence type="ECO:0000256" key="2">
    <source>
        <dbReference type="ARBA" id="ARBA00022448"/>
    </source>
</evidence>
<comment type="caution">
    <text evidence="9">The sequence shown here is derived from an EMBL/GenBank/DDBJ whole genome shotgun (WGS) entry which is preliminary data.</text>
</comment>
<evidence type="ECO:0000313" key="10">
    <source>
        <dbReference type="Proteomes" id="UP000321085"/>
    </source>
</evidence>
<dbReference type="Pfam" id="PF00528">
    <property type="entry name" value="BPD_transp_1"/>
    <property type="match status" value="1"/>
</dbReference>
<evidence type="ECO:0000256" key="5">
    <source>
        <dbReference type="ARBA" id="ARBA00022989"/>
    </source>
</evidence>
<dbReference type="OrthoDB" id="7939379at2"/>
<keyword evidence="2 7" id="KW-0813">Transport</keyword>
<dbReference type="PANTHER" id="PTHR30193">
    <property type="entry name" value="ABC TRANSPORTER PERMEASE PROTEIN"/>
    <property type="match status" value="1"/>
</dbReference>
<dbReference type="SUPFAM" id="SSF161098">
    <property type="entry name" value="MetI-like"/>
    <property type="match status" value="1"/>
</dbReference>
<evidence type="ECO:0000259" key="8">
    <source>
        <dbReference type="PROSITE" id="PS50928"/>
    </source>
</evidence>
<accession>A0A512BVS0</accession>
<dbReference type="Proteomes" id="UP000321085">
    <property type="component" value="Unassembled WGS sequence"/>
</dbReference>
<dbReference type="GO" id="GO:0005886">
    <property type="term" value="C:plasma membrane"/>
    <property type="evidence" value="ECO:0007669"/>
    <property type="project" value="UniProtKB-SubCell"/>
</dbReference>
<protein>
    <submittedName>
        <fullName evidence="9">Sugar ABC transporter permease</fullName>
    </submittedName>
</protein>